<dbReference type="EMBL" id="MNCJ02000318">
    <property type="protein sequence ID" value="KAF5816801.1"/>
    <property type="molecule type" value="Genomic_DNA"/>
</dbReference>
<dbReference type="AlphaFoldDB" id="A0A9K3NY16"/>
<proteinExistence type="predicted"/>
<evidence type="ECO:0000313" key="2">
    <source>
        <dbReference type="Proteomes" id="UP000215914"/>
    </source>
</evidence>
<name>A0A9K3NY16_HELAN</name>
<dbReference type="Gramene" id="mRNA:HanXRQr2_Chr03g0138301">
    <property type="protein sequence ID" value="CDS:HanXRQr2_Chr03g0138301.1"/>
    <property type="gene ID" value="HanXRQr2_Chr03g0138301"/>
</dbReference>
<keyword evidence="2" id="KW-1185">Reference proteome</keyword>
<reference evidence="1" key="1">
    <citation type="journal article" date="2017" name="Nature">
        <title>The sunflower genome provides insights into oil metabolism, flowering and Asterid evolution.</title>
        <authorList>
            <person name="Badouin H."/>
            <person name="Gouzy J."/>
            <person name="Grassa C.J."/>
            <person name="Murat F."/>
            <person name="Staton S.E."/>
            <person name="Cottret L."/>
            <person name="Lelandais-Briere C."/>
            <person name="Owens G.L."/>
            <person name="Carrere S."/>
            <person name="Mayjonade B."/>
            <person name="Legrand L."/>
            <person name="Gill N."/>
            <person name="Kane N.C."/>
            <person name="Bowers J.E."/>
            <person name="Hubner S."/>
            <person name="Bellec A."/>
            <person name="Berard A."/>
            <person name="Berges H."/>
            <person name="Blanchet N."/>
            <person name="Boniface M.C."/>
            <person name="Brunel D."/>
            <person name="Catrice O."/>
            <person name="Chaidir N."/>
            <person name="Claudel C."/>
            <person name="Donnadieu C."/>
            <person name="Faraut T."/>
            <person name="Fievet G."/>
            <person name="Helmstetter N."/>
            <person name="King M."/>
            <person name="Knapp S.J."/>
            <person name="Lai Z."/>
            <person name="Le Paslier M.C."/>
            <person name="Lippi Y."/>
            <person name="Lorenzon L."/>
            <person name="Mandel J.R."/>
            <person name="Marage G."/>
            <person name="Marchand G."/>
            <person name="Marquand E."/>
            <person name="Bret-Mestries E."/>
            <person name="Morien E."/>
            <person name="Nambeesan S."/>
            <person name="Nguyen T."/>
            <person name="Pegot-Espagnet P."/>
            <person name="Pouilly N."/>
            <person name="Raftis F."/>
            <person name="Sallet E."/>
            <person name="Schiex T."/>
            <person name="Thomas J."/>
            <person name="Vandecasteele C."/>
            <person name="Vares D."/>
            <person name="Vear F."/>
            <person name="Vautrin S."/>
            <person name="Crespi M."/>
            <person name="Mangin B."/>
            <person name="Burke J.M."/>
            <person name="Salse J."/>
            <person name="Munos S."/>
            <person name="Vincourt P."/>
            <person name="Rieseberg L.H."/>
            <person name="Langlade N.B."/>
        </authorList>
    </citation>
    <scope>NUCLEOTIDE SEQUENCE</scope>
    <source>
        <tissue evidence="1">Leaves</tissue>
    </source>
</reference>
<gene>
    <name evidence="1" type="ORF">HanXRQr2_Chr03g0138301</name>
</gene>
<organism evidence="1 2">
    <name type="scientific">Helianthus annuus</name>
    <name type="common">Common sunflower</name>
    <dbReference type="NCBI Taxonomy" id="4232"/>
    <lineage>
        <taxon>Eukaryota</taxon>
        <taxon>Viridiplantae</taxon>
        <taxon>Streptophyta</taxon>
        <taxon>Embryophyta</taxon>
        <taxon>Tracheophyta</taxon>
        <taxon>Spermatophyta</taxon>
        <taxon>Magnoliopsida</taxon>
        <taxon>eudicotyledons</taxon>
        <taxon>Gunneridae</taxon>
        <taxon>Pentapetalae</taxon>
        <taxon>asterids</taxon>
        <taxon>campanulids</taxon>
        <taxon>Asterales</taxon>
        <taxon>Asteraceae</taxon>
        <taxon>Asteroideae</taxon>
        <taxon>Heliantheae alliance</taxon>
        <taxon>Heliantheae</taxon>
        <taxon>Helianthus</taxon>
    </lineage>
</organism>
<evidence type="ECO:0000313" key="1">
    <source>
        <dbReference type="EMBL" id="KAF5816801.1"/>
    </source>
</evidence>
<reference evidence="1" key="2">
    <citation type="submission" date="2020-06" db="EMBL/GenBank/DDBJ databases">
        <title>Helianthus annuus Genome sequencing and assembly Release 2.</title>
        <authorList>
            <person name="Gouzy J."/>
            <person name="Langlade N."/>
            <person name="Munos S."/>
        </authorList>
    </citation>
    <scope>NUCLEOTIDE SEQUENCE</scope>
    <source>
        <tissue evidence="1">Leaves</tissue>
    </source>
</reference>
<sequence length="49" mass="5922">MLRTEKSKKKKKLTFVGAMWHPRIGKHLSSRPYPQISYNYYSWPCFMSI</sequence>
<accession>A0A9K3NY16</accession>
<dbReference type="Proteomes" id="UP000215914">
    <property type="component" value="Unassembled WGS sequence"/>
</dbReference>
<comment type="caution">
    <text evidence="1">The sequence shown here is derived from an EMBL/GenBank/DDBJ whole genome shotgun (WGS) entry which is preliminary data.</text>
</comment>
<protein>
    <submittedName>
        <fullName evidence="1">Uncharacterized protein</fullName>
    </submittedName>
</protein>